<proteinExistence type="predicted"/>
<sequence>MTPAHSLRLRIDSQPPHTGWVDGAWWPYGHDLTAELPALLAVLTIRLGPVHRVIYHLDDWHAAPTGFAAGGKWVRLDGLRRKQPHTLDVFGLTGGRAALLVVPPRTDACSARVTMAAAADRGNESTVTDLLGVGRNAADATEMAVAEQRWAAEGGAQPPIRTGVGEDDW</sequence>
<evidence type="ECO:0000313" key="2">
    <source>
        <dbReference type="Proteomes" id="UP001139157"/>
    </source>
</evidence>
<protein>
    <submittedName>
        <fullName evidence="1">DUF5994 family protein</fullName>
    </submittedName>
</protein>
<dbReference type="EMBL" id="JAMRXG010000013">
    <property type="protein sequence ID" value="MCM6777231.1"/>
    <property type="molecule type" value="Genomic_DNA"/>
</dbReference>
<keyword evidence="2" id="KW-1185">Reference proteome</keyword>
<dbReference type="AlphaFoldDB" id="A0A9X2EBF4"/>
<dbReference type="RefSeq" id="WP_251916090.1">
    <property type="nucleotide sequence ID" value="NZ_JAMRXG010000013.1"/>
</dbReference>
<accession>A0A9X2EBF4</accession>
<comment type="caution">
    <text evidence="1">The sequence shown here is derived from an EMBL/GenBank/DDBJ whole genome shotgun (WGS) entry which is preliminary data.</text>
</comment>
<gene>
    <name evidence="1" type="ORF">NDR86_27460</name>
</gene>
<dbReference type="Proteomes" id="UP001139157">
    <property type="component" value="Unassembled WGS sequence"/>
</dbReference>
<name>A0A9X2EBF4_9NOCA</name>
<dbReference type="Pfam" id="PF19457">
    <property type="entry name" value="DUF5994"/>
    <property type="match status" value="1"/>
</dbReference>
<dbReference type="InterPro" id="IPR046036">
    <property type="entry name" value="DUF5994"/>
</dbReference>
<organism evidence="1 2">
    <name type="scientific">Nocardia pulmonis</name>
    <dbReference type="NCBI Taxonomy" id="2951408"/>
    <lineage>
        <taxon>Bacteria</taxon>
        <taxon>Bacillati</taxon>
        <taxon>Actinomycetota</taxon>
        <taxon>Actinomycetes</taxon>
        <taxon>Mycobacteriales</taxon>
        <taxon>Nocardiaceae</taxon>
        <taxon>Nocardia</taxon>
    </lineage>
</organism>
<reference evidence="1" key="1">
    <citation type="submission" date="2022-06" db="EMBL/GenBank/DDBJ databases">
        <title>Novel species in genus nocardia.</title>
        <authorList>
            <person name="Li F."/>
        </authorList>
    </citation>
    <scope>NUCLEOTIDE SEQUENCE</scope>
    <source>
        <strain evidence="1">CDC141</strain>
    </source>
</reference>
<evidence type="ECO:0000313" key="1">
    <source>
        <dbReference type="EMBL" id="MCM6777231.1"/>
    </source>
</evidence>